<name>S7VI65_9BACT</name>
<organism evidence="2 3">
    <name type="scientific">Cyclobacterium qasimii M12-11B</name>
    <dbReference type="NCBI Taxonomy" id="641524"/>
    <lineage>
        <taxon>Bacteria</taxon>
        <taxon>Pseudomonadati</taxon>
        <taxon>Bacteroidota</taxon>
        <taxon>Cytophagia</taxon>
        <taxon>Cytophagales</taxon>
        <taxon>Cyclobacteriaceae</taxon>
        <taxon>Cyclobacterium</taxon>
    </lineage>
</organism>
<dbReference type="EMBL" id="ATNM01000064">
    <property type="protein sequence ID" value="EPR69661.1"/>
    <property type="molecule type" value="Genomic_DNA"/>
</dbReference>
<evidence type="ECO:0000256" key="1">
    <source>
        <dbReference type="SAM" id="MobiDB-lite"/>
    </source>
</evidence>
<feature type="compositionally biased region" description="Polar residues" evidence="1">
    <location>
        <begin position="13"/>
        <end position="26"/>
    </location>
</feature>
<accession>S7VI65</accession>
<dbReference type="AlphaFoldDB" id="S7VI65"/>
<protein>
    <submittedName>
        <fullName evidence="2">Uncharacterized protein</fullName>
    </submittedName>
</protein>
<evidence type="ECO:0000313" key="2">
    <source>
        <dbReference type="EMBL" id="EPR69661.1"/>
    </source>
</evidence>
<evidence type="ECO:0000313" key="3">
    <source>
        <dbReference type="Proteomes" id="UP000014974"/>
    </source>
</evidence>
<reference evidence="2 3" key="1">
    <citation type="journal article" date="2013" name="Genome Announc.">
        <title>Draft Genome Sequence of Cyclobacterium qasimii Strain M12-11BT, Isolated from Arctic Marine Sediment.</title>
        <authorList>
            <person name="Shivaji S."/>
            <person name="Ara S."/>
            <person name="Singh A."/>
            <person name="Kumar Pinnaka A."/>
        </authorList>
    </citation>
    <scope>NUCLEOTIDE SEQUENCE [LARGE SCALE GENOMIC DNA]</scope>
    <source>
        <strain evidence="2 3">M12-11B</strain>
    </source>
</reference>
<dbReference type="Proteomes" id="UP000014974">
    <property type="component" value="Unassembled WGS sequence"/>
</dbReference>
<feature type="region of interest" description="Disordered" evidence="1">
    <location>
        <begin position="1"/>
        <end position="27"/>
    </location>
</feature>
<sequence>MLVGLKNRGLSAHTLTSNPSGTNKRGGSSCWLRVLQENNPTNKILQQTNHFTIF</sequence>
<gene>
    <name evidence="2" type="ORF">ADICYQ_1446</name>
</gene>
<proteinExistence type="predicted"/>
<comment type="caution">
    <text evidence="2">The sequence shown here is derived from an EMBL/GenBank/DDBJ whole genome shotgun (WGS) entry which is preliminary data.</text>
</comment>